<feature type="domain" description="Thiolase C-terminal" evidence="8">
    <location>
        <begin position="276"/>
        <end position="397"/>
    </location>
</feature>
<dbReference type="InterPro" id="IPR020610">
    <property type="entry name" value="Thiolase_AS"/>
</dbReference>
<dbReference type="EC" id="2.3.1.16" evidence="5"/>
<reference evidence="9 10" key="1">
    <citation type="submission" date="2020-08" db="EMBL/GenBank/DDBJ databases">
        <title>A Genomic Blueprint of the Chicken Gut Microbiome.</title>
        <authorList>
            <person name="Gilroy R."/>
            <person name="Ravi A."/>
            <person name="Getino M."/>
            <person name="Pursley I."/>
            <person name="Horton D.L."/>
            <person name="Alikhan N.-F."/>
            <person name="Baker D."/>
            <person name="Gharbi K."/>
            <person name="Hall N."/>
            <person name="Watson M."/>
            <person name="Adriaenssens E.M."/>
            <person name="Foster-Nyarko E."/>
            <person name="Jarju S."/>
            <person name="Secka A."/>
            <person name="Antonio M."/>
            <person name="Oren A."/>
            <person name="Chaudhuri R."/>
            <person name="La Ragione R.M."/>
            <person name="Hildebrand F."/>
            <person name="Pallen M.J."/>
        </authorList>
    </citation>
    <scope>NUCLEOTIDE SEQUENCE [LARGE SCALE GENOMIC DNA]</scope>
    <source>
        <strain evidence="9 10">Sa2CUA10</strain>
    </source>
</reference>
<evidence type="ECO:0000313" key="10">
    <source>
        <dbReference type="Proteomes" id="UP000603641"/>
    </source>
</evidence>
<name>A0ABR8SQ32_9BACL</name>
<dbReference type="Pfam" id="PF00108">
    <property type="entry name" value="Thiolase_N"/>
    <property type="match status" value="1"/>
</dbReference>
<organism evidence="9 10">
    <name type="scientific">Fictibacillus norfolkensis</name>
    <dbReference type="NCBI Taxonomy" id="2762233"/>
    <lineage>
        <taxon>Bacteria</taxon>
        <taxon>Bacillati</taxon>
        <taxon>Bacillota</taxon>
        <taxon>Bacilli</taxon>
        <taxon>Bacillales</taxon>
        <taxon>Fictibacillaceae</taxon>
        <taxon>Fictibacillus</taxon>
    </lineage>
</organism>
<evidence type="ECO:0000256" key="4">
    <source>
        <dbReference type="ARBA" id="ARBA00023315"/>
    </source>
</evidence>
<dbReference type="CDD" id="cd00751">
    <property type="entry name" value="thiolase"/>
    <property type="match status" value="1"/>
</dbReference>
<evidence type="ECO:0000259" key="8">
    <source>
        <dbReference type="Pfam" id="PF02803"/>
    </source>
</evidence>
<accession>A0ABR8SQ32</accession>
<keyword evidence="10" id="KW-1185">Reference proteome</keyword>
<evidence type="ECO:0000259" key="7">
    <source>
        <dbReference type="Pfam" id="PF00108"/>
    </source>
</evidence>
<evidence type="ECO:0000313" key="9">
    <source>
        <dbReference type="EMBL" id="MBD7965562.1"/>
    </source>
</evidence>
<evidence type="ECO:0000256" key="1">
    <source>
        <dbReference type="ARBA" id="ARBA00005189"/>
    </source>
</evidence>
<evidence type="ECO:0000256" key="3">
    <source>
        <dbReference type="ARBA" id="ARBA00022679"/>
    </source>
</evidence>
<feature type="domain" description="Thiolase N-terminal" evidence="7">
    <location>
        <begin position="4"/>
        <end position="269"/>
    </location>
</feature>
<dbReference type="PANTHER" id="PTHR43853">
    <property type="entry name" value="3-KETOACYL-COA THIOLASE, PEROXISOMAL"/>
    <property type="match status" value="1"/>
</dbReference>
<dbReference type="Gene3D" id="3.40.47.10">
    <property type="match status" value="1"/>
</dbReference>
<dbReference type="PROSITE" id="PS00099">
    <property type="entry name" value="THIOLASE_3"/>
    <property type="match status" value="1"/>
</dbReference>
<dbReference type="InterPro" id="IPR020616">
    <property type="entry name" value="Thiolase_N"/>
</dbReference>
<sequence length="401" mass="42708">MREVVIVDAVRTPIGRYKGGLKTVRPDDLGAVVIKALVERNPELPVHEIEEVIFGNANGAGEDNRNVARMSALLAGLPVEVGGTTINRLCGSGMDAVIYGARAILAGEGDIFIAGGTESMTRAPLVIGKPEVDYPRGDMKMFDTTIGWRFVNPLLHEKFGTDSMPETAENVAKKYGITREEQDKFAYDSQQKAKEAIGQNRFKEEIVPVRVVDRKGNETWVTEDEHPRPETSLEKLGTLKPLFKNGSVTAGNASGVNDGASALLLMSREKADQLGLKPLARYVSSGVAGLEPAIMGVGPIEASKKALKRAGLSIADLDLVELNEAFASQSLACMRELGLDSGKVNVNGGAIAFGHPLGASGARILTTLIHEMKKQGSRYGLATMCIGVGQGIASVVEAINE</sequence>
<dbReference type="InterPro" id="IPR020617">
    <property type="entry name" value="Thiolase_C"/>
</dbReference>
<dbReference type="PIRSF" id="PIRSF000429">
    <property type="entry name" value="Ac-CoA_Ac_transf"/>
    <property type="match status" value="1"/>
</dbReference>
<dbReference type="InterPro" id="IPR020615">
    <property type="entry name" value="Thiolase_acyl_enz_int_AS"/>
</dbReference>
<evidence type="ECO:0000256" key="2">
    <source>
        <dbReference type="ARBA" id="ARBA00010982"/>
    </source>
</evidence>
<gene>
    <name evidence="9" type="ORF">H9648_15980</name>
</gene>
<comment type="caution">
    <text evidence="9">The sequence shown here is derived from an EMBL/GenBank/DDBJ whole genome shotgun (WGS) entry which is preliminary data.</text>
</comment>
<protein>
    <recommendedName>
        <fullName evidence="5">acetyl-CoA C-acyltransferase</fullName>
        <ecNumber evidence="5">2.3.1.16</ecNumber>
    </recommendedName>
</protein>
<evidence type="ECO:0000256" key="6">
    <source>
        <dbReference type="RuleBase" id="RU003557"/>
    </source>
</evidence>
<dbReference type="InterPro" id="IPR002155">
    <property type="entry name" value="Thiolase"/>
</dbReference>
<dbReference type="SUPFAM" id="SSF53901">
    <property type="entry name" value="Thiolase-like"/>
    <property type="match status" value="2"/>
</dbReference>
<dbReference type="GO" id="GO:0003988">
    <property type="term" value="F:acetyl-CoA C-acyltransferase activity"/>
    <property type="evidence" value="ECO:0007669"/>
    <property type="project" value="UniProtKB-EC"/>
</dbReference>
<dbReference type="Proteomes" id="UP000603641">
    <property type="component" value="Unassembled WGS sequence"/>
</dbReference>
<dbReference type="InterPro" id="IPR016039">
    <property type="entry name" value="Thiolase-like"/>
</dbReference>
<dbReference type="InterPro" id="IPR020613">
    <property type="entry name" value="Thiolase_CS"/>
</dbReference>
<dbReference type="InterPro" id="IPR050215">
    <property type="entry name" value="Thiolase-like_sf_Thiolase"/>
</dbReference>
<keyword evidence="4 6" id="KW-0012">Acyltransferase</keyword>
<keyword evidence="3 6" id="KW-0808">Transferase</keyword>
<comment type="similarity">
    <text evidence="2 6">Belongs to the thiolase-like superfamily. Thiolase family.</text>
</comment>
<evidence type="ECO:0000256" key="5">
    <source>
        <dbReference type="ARBA" id="ARBA00024073"/>
    </source>
</evidence>
<dbReference type="EMBL" id="JACSQM010000007">
    <property type="protein sequence ID" value="MBD7965562.1"/>
    <property type="molecule type" value="Genomic_DNA"/>
</dbReference>
<comment type="pathway">
    <text evidence="1">Lipid metabolism.</text>
</comment>
<proteinExistence type="inferred from homology"/>
<dbReference type="NCBIfam" id="TIGR01930">
    <property type="entry name" value="AcCoA-C-Actrans"/>
    <property type="match status" value="1"/>
</dbReference>
<dbReference type="PROSITE" id="PS00737">
    <property type="entry name" value="THIOLASE_2"/>
    <property type="match status" value="1"/>
</dbReference>
<dbReference type="PANTHER" id="PTHR43853:SF2">
    <property type="entry name" value="3-OXOADIPYL-COA_3-OXO-5,6-DEHYDROSUBERYL-COA THIOLASE"/>
    <property type="match status" value="1"/>
</dbReference>
<dbReference type="PROSITE" id="PS00098">
    <property type="entry name" value="THIOLASE_1"/>
    <property type="match status" value="1"/>
</dbReference>
<dbReference type="RefSeq" id="WP_191754812.1">
    <property type="nucleotide sequence ID" value="NZ_JACSQM010000007.1"/>
</dbReference>
<dbReference type="Pfam" id="PF02803">
    <property type="entry name" value="Thiolase_C"/>
    <property type="match status" value="1"/>
</dbReference>